<name>A0ABU0ZSM6_9ACTN</name>
<evidence type="ECO:0008006" key="4">
    <source>
        <dbReference type="Google" id="ProtNLM"/>
    </source>
</evidence>
<dbReference type="Proteomes" id="UP001230908">
    <property type="component" value="Unassembled WGS sequence"/>
</dbReference>
<accession>A0ABU0ZSM6</accession>
<sequence length="98" mass="10722">MPEPTRFQPATLESTEQIHLFVNLAYQVDADWADLVVAALCTGFRFGEMTAVGPGALRTHTSEVAAVRRFSGGRLLPGTKSGPGEFRTVPSRNQSWRC</sequence>
<evidence type="ECO:0000313" key="3">
    <source>
        <dbReference type="Proteomes" id="UP001230908"/>
    </source>
</evidence>
<dbReference type="EMBL" id="JAVHUY010000049">
    <property type="protein sequence ID" value="MDQ7910002.1"/>
    <property type="molecule type" value="Genomic_DNA"/>
</dbReference>
<protein>
    <recommendedName>
        <fullName evidence="4">Tyr recombinase domain-containing protein</fullName>
    </recommendedName>
</protein>
<feature type="region of interest" description="Disordered" evidence="1">
    <location>
        <begin position="79"/>
        <end position="98"/>
    </location>
</feature>
<evidence type="ECO:0000256" key="1">
    <source>
        <dbReference type="SAM" id="MobiDB-lite"/>
    </source>
</evidence>
<comment type="caution">
    <text evidence="2">The sequence shown here is derived from an EMBL/GenBank/DDBJ whole genome shotgun (WGS) entry which is preliminary data.</text>
</comment>
<reference evidence="2 3" key="1">
    <citation type="submission" date="2023-08" db="EMBL/GenBank/DDBJ databases">
        <title>Phytohabitans sansha sp. nov., isolated from marine sediment.</title>
        <authorList>
            <person name="Zhao Y."/>
            <person name="Yi K."/>
        </authorList>
    </citation>
    <scope>NUCLEOTIDE SEQUENCE [LARGE SCALE GENOMIC DNA]</scope>
    <source>
        <strain evidence="2 3">ZYX-F-186</strain>
    </source>
</reference>
<proteinExistence type="predicted"/>
<gene>
    <name evidence="2" type="ORF">RB614_36445</name>
</gene>
<organism evidence="2 3">
    <name type="scientific">Phytohabitans maris</name>
    <dbReference type="NCBI Taxonomy" id="3071409"/>
    <lineage>
        <taxon>Bacteria</taxon>
        <taxon>Bacillati</taxon>
        <taxon>Actinomycetota</taxon>
        <taxon>Actinomycetes</taxon>
        <taxon>Micromonosporales</taxon>
        <taxon>Micromonosporaceae</taxon>
    </lineage>
</organism>
<evidence type="ECO:0000313" key="2">
    <source>
        <dbReference type="EMBL" id="MDQ7910002.1"/>
    </source>
</evidence>
<keyword evidence="3" id="KW-1185">Reference proteome</keyword>